<dbReference type="GO" id="GO:0005783">
    <property type="term" value="C:endoplasmic reticulum"/>
    <property type="evidence" value="ECO:0007669"/>
    <property type="project" value="TreeGrafter"/>
</dbReference>
<reference evidence="3" key="1">
    <citation type="submission" date="2021-02" db="EMBL/GenBank/DDBJ databases">
        <authorList>
            <person name="Nowell W R."/>
        </authorList>
    </citation>
    <scope>NUCLEOTIDE SEQUENCE</scope>
</reference>
<dbReference type="AlphaFoldDB" id="A0A814B055"/>
<evidence type="ECO:0000313" key="3">
    <source>
        <dbReference type="EMBL" id="CAF0920122.1"/>
    </source>
</evidence>
<feature type="region of interest" description="Disordered" evidence="1">
    <location>
        <begin position="213"/>
        <end position="233"/>
    </location>
</feature>
<proteinExistence type="predicted"/>
<evidence type="ECO:0000313" key="5">
    <source>
        <dbReference type="Proteomes" id="UP000663860"/>
    </source>
</evidence>
<dbReference type="EMBL" id="CAJNOE010000105">
    <property type="protein sequence ID" value="CAF0920122.1"/>
    <property type="molecule type" value="Genomic_DNA"/>
</dbReference>
<feature type="region of interest" description="Disordered" evidence="1">
    <location>
        <begin position="505"/>
        <end position="538"/>
    </location>
</feature>
<dbReference type="SUPFAM" id="SSF52833">
    <property type="entry name" value="Thioredoxin-like"/>
    <property type="match status" value="1"/>
</dbReference>
<dbReference type="GO" id="GO:0043130">
    <property type="term" value="F:ubiquitin binding"/>
    <property type="evidence" value="ECO:0007669"/>
    <property type="project" value="TreeGrafter"/>
</dbReference>
<evidence type="ECO:0000256" key="1">
    <source>
        <dbReference type="SAM" id="MobiDB-lite"/>
    </source>
</evidence>
<evidence type="ECO:0000313" key="4">
    <source>
        <dbReference type="EMBL" id="CAF3677030.1"/>
    </source>
</evidence>
<dbReference type="Proteomes" id="UP000663868">
    <property type="component" value="Unassembled WGS sequence"/>
</dbReference>
<comment type="caution">
    <text evidence="3">The sequence shown here is derived from an EMBL/GenBank/DDBJ whole genome shotgun (WGS) entry which is preliminary data.</text>
</comment>
<dbReference type="PANTHER" id="PTHR23322">
    <property type="entry name" value="FAS-ASSOCIATED PROTEIN"/>
    <property type="match status" value="1"/>
</dbReference>
<feature type="compositionally biased region" description="Polar residues" evidence="1">
    <location>
        <begin position="59"/>
        <end position="74"/>
    </location>
</feature>
<dbReference type="GO" id="GO:0036503">
    <property type="term" value="P:ERAD pathway"/>
    <property type="evidence" value="ECO:0007669"/>
    <property type="project" value="TreeGrafter"/>
</dbReference>
<dbReference type="Gene3D" id="3.40.30.10">
    <property type="entry name" value="Glutaredoxin"/>
    <property type="match status" value="1"/>
</dbReference>
<dbReference type="PANTHER" id="PTHR23322:SF96">
    <property type="entry name" value="FAS-ASSOCIATED FACTOR 1"/>
    <property type="match status" value="1"/>
</dbReference>
<dbReference type="SMART" id="SM00594">
    <property type="entry name" value="UAS"/>
    <property type="match status" value="1"/>
</dbReference>
<sequence length="538" mass="61423">MGNICSWCLKNEDVSHTNGHTGDYNGISNSQRSVSLSEDDPRAPLLKKSSSNHNHRPVTANNSNSQLNGESSSYAPFPTPLPSINEPRTDTTAKVSTNETAESKMAFIVEGMLSKLIDVGNARTGIMSTNSNINGFNNQNDHLKQILNKSFSSAKLSLLPDVGLNNLPSLLSGRPISSDICHFVAHTAGELSRLLIEEIKIIHKEELVNKNDEDKLTESDIEQDDSFDNDDKNSVTTDDEFFNELMDVPSEFEDHLIPEGCKDEIVAIEHLSLCLNRRYSSCPIFFSGTLQDALKEAFNSNDVKERRPLLIYVNNDKSLYSNVFCKQLLCHDKIVEFFLNNYVVWAWDVTFQSNGEMLNEMYKKAFTEKNIGTYSTEQYPLLIGVQRDRTGDYKFNYFIMGSNNRPVMDEFLGRLIQFKDQFEINEEEFERAKKQKEDLLSIDLSRMQNKNFHPRHNNGNMFGPSTSMFSVMDFDRHSSHYLPLRRNQNDNYFSTNPRLLNNMLGQLNLNPNYTDDDDEEEEEEPTPTVEHPPPKFPQ</sequence>
<organism evidence="3 5">
    <name type="scientific">Adineta steineri</name>
    <dbReference type="NCBI Taxonomy" id="433720"/>
    <lineage>
        <taxon>Eukaryota</taxon>
        <taxon>Metazoa</taxon>
        <taxon>Spiralia</taxon>
        <taxon>Gnathifera</taxon>
        <taxon>Rotifera</taxon>
        <taxon>Eurotatoria</taxon>
        <taxon>Bdelloidea</taxon>
        <taxon>Adinetida</taxon>
        <taxon>Adinetidae</taxon>
        <taxon>Adineta</taxon>
    </lineage>
</organism>
<evidence type="ECO:0000259" key="2">
    <source>
        <dbReference type="SMART" id="SM00594"/>
    </source>
</evidence>
<feature type="compositionally biased region" description="Acidic residues" evidence="1">
    <location>
        <begin position="514"/>
        <end position="525"/>
    </location>
</feature>
<feature type="compositionally biased region" description="Acidic residues" evidence="1">
    <location>
        <begin position="219"/>
        <end position="228"/>
    </location>
</feature>
<dbReference type="InterPro" id="IPR049483">
    <property type="entry name" value="FAF1_2-like_UAS"/>
</dbReference>
<accession>A0A814B055</accession>
<dbReference type="InterPro" id="IPR036249">
    <property type="entry name" value="Thioredoxin-like_sf"/>
</dbReference>
<protein>
    <recommendedName>
        <fullName evidence="2">UAS domain-containing protein</fullName>
    </recommendedName>
</protein>
<dbReference type="InterPro" id="IPR006577">
    <property type="entry name" value="UAS"/>
</dbReference>
<dbReference type="EMBL" id="CAJOBB010000426">
    <property type="protein sequence ID" value="CAF3677030.1"/>
    <property type="molecule type" value="Genomic_DNA"/>
</dbReference>
<dbReference type="Proteomes" id="UP000663860">
    <property type="component" value="Unassembled WGS sequence"/>
</dbReference>
<dbReference type="Pfam" id="PF21021">
    <property type="entry name" value="FAF1"/>
    <property type="match status" value="1"/>
</dbReference>
<gene>
    <name evidence="3" type="ORF">IZO911_LOCUS13266</name>
    <name evidence="4" type="ORF">KXQ929_LOCUS9399</name>
</gene>
<dbReference type="GO" id="GO:0005634">
    <property type="term" value="C:nucleus"/>
    <property type="evidence" value="ECO:0007669"/>
    <property type="project" value="TreeGrafter"/>
</dbReference>
<name>A0A814B055_9BILA</name>
<dbReference type="InterPro" id="IPR050730">
    <property type="entry name" value="UBX_domain-protein"/>
</dbReference>
<feature type="compositionally biased region" description="Polar residues" evidence="1">
    <location>
        <begin position="16"/>
        <end position="36"/>
    </location>
</feature>
<feature type="domain" description="UAS" evidence="2">
    <location>
        <begin position="270"/>
        <end position="413"/>
    </location>
</feature>
<feature type="region of interest" description="Disordered" evidence="1">
    <location>
        <begin position="16"/>
        <end position="97"/>
    </location>
</feature>